<dbReference type="Pfam" id="PF05598">
    <property type="entry name" value="DUF772"/>
    <property type="match status" value="1"/>
</dbReference>
<feature type="domain" description="Transposase InsH N-terminal" evidence="2">
    <location>
        <begin position="51"/>
        <end position="143"/>
    </location>
</feature>
<reference evidence="4 5" key="1">
    <citation type="journal article" date="2013" name="Environ. Microbiol.">
        <title>Genome analysis of Chitinivibrio alkaliphilus gen. nov., sp. nov., a novel extremely haloalkaliphilic anaerobic chitinolytic bacterium from the candidate phylum Termite Group 3.</title>
        <authorList>
            <person name="Sorokin D.Y."/>
            <person name="Gumerov V.M."/>
            <person name="Rakitin A.L."/>
            <person name="Beletsky A.V."/>
            <person name="Damste J.S."/>
            <person name="Muyzer G."/>
            <person name="Mardanov A.V."/>
            <person name="Ravin N.V."/>
        </authorList>
    </citation>
    <scope>NUCLEOTIDE SEQUENCE [LARGE SCALE GENOMIC DNA]</scope>
    <source>
        <strain evidence="4 5">ACht1</strain>
    </source>
</reference>
<keyword evidence="1" id="KW-1133">Transmembrane helix</keyword>
<dbReference type="InterPro" id="IPR008490">
    <property type="entry name" value="Transposase_InsH_N"/>
</dbReference>
<dbReference type="Pfam" id="PF13586">
    <property type="entry name" value="DDE_Tnp_1_2"/>
    <property type="match status" value="1"/>
</dbReference>
<dbReference type="PANTHER" id="PTHR33803:SF3">
    <property type="entry name" value="BLL1974 PROTEIN"/>
    <property type="match status" value="1"/>
</dbReference>
<feature type="domain" description="Transposase DDE" evidence="3">
    <location>
        <begin position="377"/>
        <end position="467"/>
    </location>
</feature>
<comment type="caution">
    <text evidence="4">The sequence shown here is derived from an EMBL/GenBank/DDBJ whole genome shotgun (WGS) entry which is preliminary data.</text>
</comment>
<keyword evidence="5" id="KW-1185">Reference proteome</keyword>
<evidence type="ECO:0000256" key="1">
    <source>
        <dbReference type="SAM" id="Phobius"/>
    </source>
</evidence>
<keyword evidence="1" id="KW-0472">Membrane</keyword>
<dbReference type="NCBIfam" id="NF033578">
    <property type="entry name" value="transpos_IS5_1"/>
    <property type="match status" value="1"/>
</dbReference>
<evidence type="ECO:0000259" key="2">
    <source>
        <dbReference type="Pfam" id="PF05598"/>
    </source>
</evidence>
<dbReference type="eggNOG" id="COG3039">
    <property type="taxonomic scope" value="Bacteria"/>
</dbReference>
<name>U7D8B7_9BACT</name>
<evidence type="ECO:0000313" key="4">
    <source>
        <dbReference type="EMBL" id="ERP30665.1"/>
    </source>
</evidence>
<dbReference type="AlphaFoldDB" id="U7D8B7"/>
<dbReference type="InterPro" id="IPR047710">
    <property type="entry name" value="Transpos_IS5-like"/>
</dbReference>
<sequence>MLFKPLLYFCKGIFCKGFSFISEKGLQIVYQNSDSEQLEIEFFLPFGGHLKGDNRWVVLAHKIPWHEFESEYASQFSQSQGAPSLSFRIALGALIIKERMTLSDEETVEVIEESPYLQYFLGFKEFQQERPFHSSMMTHFRKRITSELLARLNDRIVQQYRETKDDSDRDFTGDGGTLIVDATCTPADVRFPTDISLLNEAREHCEKIIDTLWDNSEKTGVKPRTYRRNARKAYLNEARSKRSSAAKRRKAIRKQLNFIRRDLATIEALGMIDTLSSKQYRQLLVASEVYRQQFEMFKERKHSVADRIVSCSQPQVRPIVRGKAGKQTEFGAKISASVVDGFTYLDRISFDSYNESEDLPSQIEAYKKRYGVYPKKVLADQIYATRKNRKYCKERGIVLSGKPLGRPPKDGYSDEQKEEWRQNECERVPVEGKFGQLKRKYSLGRVMAKLAHTSEIVIRIAILVVNLAKIHCLQIFFYIQRLINRLFSFYGRLLFQ</sequence>
<evidence type="ECO:0000313" key="5">
    <source>
        <dbReference type="Proteomes" id="UP000017148"/>
    </source>
</evidence>
<protein>
    <submittedName>
        <fullName evidence="4">Transposase</fullName>
    </submittedName>
</protein>
<gene>
    <name evidence="4" type="ORF">CALK_2544</name>
</gene>
<dbReference type="PANTHER" id="PTHR33803">
    <property type="entry name" value="IS1478 TRANSPOSASE"/>
    <property type="match status" value="1"/>
</dbReference>
<evidence type="ECO:0000259" key="3">
    <source>
        <dbReference type="Pfam" id="PF13586"/>
    </source>
</evidence>
<proteinExistence type="predicted"/>
<dbReference type="PATRIC" id="fig|1313304.3.peg.2403"/>
<accession>U7D8B7</accession>
<keyword evidence="1" id="KW-0812">Transmembrane</keyword>
<dbReference type="Proteomes" id="UP000017148">
    <property type="component" value="Unassembled WGS sequence"/>
</dbReference>
<dbReference type="InterPro" id="IPR025668">
    <property type="entry name" value="Tnp_DDE_dom"/>
</dbReference>
<organism evidence="4 5">
    <name type="scientific">Chitinivibrio alkaliphilus ACht1</name>
    <dbReference type="NCBI Taxonomy" id="1313304"/>
    <lineage>
        <taxon>Bacteria</taxon>
        <taxon>Pseudomonadati</taxon>
        <taxon>Fibrobacterota</taxon>
        <taxon>Chitinivibrionia</taxon>
        <taxon>Chitinivibrionales</taxon>
        <taxon>Chitinivibrionaceae</taxon>
        <taxon>Chitinivibrio</taxon>
    </lineage>
</organism>
<dbReference type="EMBL" id="ASJR01000060">
    <property type="protein sequence ID" value="ERP30665.1"/>
    <property type="molecule type" value="Genomic_DNA"/>
</dbReference>
<feature type="transmembrane region" description="Helical" evidence="1">
    <location>
        <begin position="456"/>
        <end position="479"/>
    </location>
</feature>